<dbReference type="Gene3D" id="2.60.40.2700">
    <property type="match status" value="1"/>
</dbReference>
<reference evidence="4 5" key="1">
    <citation type="submission" date="2018-06" db="EMBL/GenBank/DDBJ databases">
        <title>Genomic Encyclopedia of Archaeal and Bacterial Type Strains, Phase II (KMG-II): from individual species to whole genera.</title>
        <authorList>
            <person name="Goeker M."/>
        </authorList>
    </citation>
    <scope>NUCLEOTIDE SEQUENCE [LARGE SCALE GENOMIC DNA]</scope>
    <source>
        <strain evidence="4 5">DSM 22011</strain>
    </source>
</reference>
<evidence type="ECO:0000256" key="1">
    <source>
        <dbReference type="ARBA" id="ARBA00004613"/>
    </source>
</evidence>
<dbReference type="GO" id="GO:0005576">
    <property type="term" value="C:extracellular region"/>
    <property type="evidence" value="ECO:0007669"/>
    <property type="project" value="UniProtKB-SubCell"/>
</dbReference>
<proteinExistence type="predicted"/>
<comment type="caution">
    <text evidence="4">The sequence shown here is derived from an EMBL/GenBank/DDBJ whole genome shotgun (WGS) entry which is preliminary data.</text>
</comment>
<dbReference type="RefSeq" id="WP_111549451.1">
    <property type="nucleotide sequence ID" value="NZ_LIQE01000003.1"/>
</dbReference>
<feature type="compositionally biased region" description="Low complexity" evidence="3">
    <location>
        <begin position="786"/>
        <end position="800"/>
    </location>
</feature>
<dbReference type="PRINTS" id="PR00313">
    <property type="entry name" value="CABNDNGRPT"/>
</dbReference>
<dbReference type="GO" id="GO:0005509">
    <property type="term" value="F:calcium ion binding"/>
    <property type="evidence" value="ECO:0007669"/>
    <property type="project" value="InterPro"/>
</dbReference>
<accession>A0A327YUD3</accession>
<gene>
    <name evidence="4" type="ORF">ATI53_100193</name>
</gene>
<protein>
    <submittedName>
        <fullName evidence="4">Ca2+-binding RTX toxin-like protein</fullName>
    </submittedName>
</protein>
<keyword evidence="2" id="KW-0964">Secreted</keyword>
<feature type="compositionally biased region" description="Gly residues" evidence="3">
    <location>
        <begin position="872"/>
        <end position="885"/>
    </location>
</feature>
<dbReference type="PROSITE" id="PS00330">
    <property type="entry name" value="HEMOLYSIN_CALCIUM"/>
    <property type="match status" value="6"/>
</dbReference>
<evidence type="ECO:0000256" key="2">
    <source>
        <dbReference type="ARBA" id="ARBA00022525"/>
    </source>
</evidence>
<dbReference type="EMBL" id="QLMG01000001">
    <property type="protein sequence ID" value="RAK23986.1"/>
    <property type="molecule type" value="Genomic_DNA"/>
</dbReference>
<comment type="subcellular location">
    <subcellularLocation>
        <location evidence="1">Secreted</location>
    </subcellularLocation>
</comment>
<evidence type="ECO:0000256" key="3">
    <source>
        <dbReference type="SAM" id="MobiDB-lite"/>
    </source>
</evidence>
<feature type="region of interest" description="Disordered" evidence="3">
    <location>
        <begin position="872"/>
        <end position="904"/>
    </location>
</feature>
<name>A0A327YUD3_9RHOB</name>
<evidence type="ECO:0000313" key="5">
    <source>
        <dbReference type="Proteomes" id="UP000249165"/>
    </source>
</evidence>
<dbReference type="OrthoDB" id="423072at2"/>
<dbReference type="InterPro" id="IPR050557">
    <property type="entry name" value="RTX_toxin/Mannuronan_C5-epim"/>
</dbReference>
<dbReference type="PANTHER" id="PTHR38340">
    <property type="entry name" value="S-LAYER PROTEIN"/>
    <property type="match status" value="1"/>
</dbReference>
<dbReference type="InterPro" id="IPR001343">
    <property type="entry name" value="Hemolysn_Ca-bd"/>
</dbReference>
<evidence type="ECO:0000313" key="4">
    <source>
        <dbReference type="EMBL" id="RAK23986.1"/>
    </source>
</evidence>
<organism evidence="4 5">
    <name type="scientific">Salipiger aestuarii</name>
    <dbReference type="NCBI Taxonomy" id="568098"/>
    <lineage>
        <taxon>Bacteria</taxon>
        <taxon>Pseudomonadati</taxon>
        <taxon>Pseudomonadota</taxon>
        <taxon>Alphaproteobacteria</taxon>
        <taxon>Rhodobacterales</taxon>
        <taxon>Roseobacteraceae</taxon>
        <taxon>Salipiger</taxon>
    </lineage>
</organism>
<feature type="region of interest" description="Disordered" evidence="3">
    <location>
        <begin position="773"/>
        <end position="802"/>
    </location>
</feature>
<dbReference type="Proteomes" id="UP000249165">
    <property type="component" value="Unassembled WGS sequence"/>
</dbReference>
<sequence length="1151" mass="116680">MPDFIAPELGFLTIPSRIESGGLLTLSAGASDDASGIAQVVVWFSGSLSYSFASSPTWYDSYSLVGLFGASDSWSDGVVTESFGIDPTNIPGAYSVTRVTVRDTSGNTRTYSPTELKEMGVNTSVVLAGTVADTTAPMLTAFRLPASTDVSSGAAPMTITAAASDAASDIDQVIVTLDQSLTYATGTTGHDSFSIIALSGETDSWTDGTSSETLSISDINTPGHYDITRVSVRDSAGNTRVYTAQDLAELGFSTGFDVLAATPDLVAPDLLSLSIPDRIDLTGGDALTYIGARARDDDSGVASLSIMLETPLDYAISGDGTAVQSHAILGLYGLSDGWDDGYSGQGFTISTLNAPGAYRIAEVRVTDLAGNTRSYDRAALDAMGATTTIELAGGTLRETDPYAVFKADALRLVEGTTASWQLSFLQLSDAAFSWSWDIAAGTAGAGDFIAASGAGAHAALSGTTGQNVSIDMTALSDALSETNETAWLTITLQGITFADASPVLRMPITIVDNARPVGRPAITGNRIEGATLWVDLGNVSDADGIASGGVQWYRDGWAIPNATGRSLVLGEEDLGHEISASYSYTDRDGIAEMATSLPTSEIWLGWAVTRARSFDLADWNETSTSLTLTGSDHLTGAGNSKANTLTGNAGNNLLDGRAGADTIHGNNGGDTIIGGDGWDRLHGDNGADRLVGNQGSDWLHGGADDDTLLGGLGDDTLLGALGDDQLDGWDGNDRLDGWNGNDWISGGAGADTLLGGTGADTLLGGAGNDHLDAADGNDSLDGGAGDDTLQGGTGQDTLQGNAGNDRLADAGGRDRMFGGDGDDWLAGGADADFLVGGQGSDTLFGGGGEDTFYGGTQNDRLEGAGGADLVNGGGGADTLRGGGGADTLRGEAGDDLLEGGAQDDRLEGGNGDDLMRGGAQNDTLIGGAGADTLQGQAGSDLIDGGNGADLIDGGSHGDTIRGGIDNDTVRGGDGPDLVFLDDGDDLFEDNDQGGASGADTVYGGRGNDTILGGGGNDLLHGNIGNDLVEGGAGRDTLTGASGADTLTGGGGNDVLSGGAGWDRLAGGAGGDTLTGGGGVDVFVFDTGSGRDRVSDFEPGRDVLELDVDRTDMGALTLQQTVEGLRVDWGPGSVMLLGLTTSDLLDSDVLFV</sequence>
<dbReference type="Gene3D" id="2.150.10.10">
    <property type="entry name" value="Serralysin-like metalloprotease, C-terminal"/>
    <property type="match status" value="9"/>
</dbReference>
<dbReference type="SUPFAM" id="SSF51120">
    <property type="entry name" value="beta-Roll"/>
    <property type="match status" value="5"/>
</dbReference>
<dbReference type="Pfam" id="PF00353">
    <property type="entry name" value="HemolysinCabind"/>
    <property type="match status" value="11"/>
</dbReference>
<dbReference type="PANTHER" id="PTHR38340:SF1">
    <property type="entry name" value="S-LAYER PROTEIN"/>
    <property type="match status" value="1"/>
</dbReference>
<dbReference type="InterPro" id="IPR011049">
    <property type="entry name" value="Serralysin-like_metalloprot_C"/>
</dbReference>
<dbReference type="AlphaFoldDB" id="A0A327YUD3"/>
<keyword evidence="5" id="KW-1185">Reference proteome</keyword>
<dbReference type="InterPro" id="IPR018511">
    <property type="entry name" value="Hemolysin-typ_Ca-bd_CS"/>
</dbReference>